<proteinExistence type="predicted"/>
<evidence type="ECO:0000313" key="1">
    <source>
        <dbReference type="Ensembl" id="ENSGAGP00000004075.1"/>
    </source>
</evidence>
<dbReference type="STRING" id="38772.ENSGAGP00000004075"/>
<keyword evidence="2" id="KW-1185">Reference proteome</keyword>
<name>A0A452GQV4_9SAUR</name>
<protein>
    <recommendedName>
        <fullName evidence="3">Carbohydrate sulfotransferase</fullName>
    </recommendedName>
</protein>
<dbReference type="AlphaFoldDB" id="A0A452GQV4"/>
<evidence type="ECO:0008006" key="3">
    <source>
        <dbReference type="Google" id="ProtNLM"/>
    </source>
</evidence>
<reference evidence="1" key="2">
    <citation type="submission" date="2025-08" db="UniProtKB">
        <authorList>
            <consortium name="Ensembl"/>
        </authorList>
    </citation>
    <scope>IDENTIFICATION</scope>
</reference>
<dbReference type="Ensembl" id="ENSGAGT00000004759.1">
    <property type="protein sequence ID" value="ENSGAGP00000004075.1"/>
    <property type="gene ID" value="ENSGAGG00000003350.1"/>
</dbReference>
<reference evidence="2" key="1">
    <citation type="journal article" date="2017" name="PLoS ONE">
        <title>The Agassiz's desert tortoise genome provides a resource for the conservation of a threatened species.</title>
        <authorList>
            <person name="Tollis M."/>
            <person name="DeNardo D.F."/>
            <person name="Cornelius J.A."/>
            <person name="Dolby G.A."/>
            <person name="Edwards T."/>
            <person name="Henen B.T."/>
            <person name="Karl A.E."/>
            <person name="Murphy R.W."/>
            <person name="Kusumi K."/>
        </authorList>
    </citation>
    <scope>NUCLEOTIDE SEQUENCE [LARGE SCALE GENOMIC DNA]</scope>
</reference>
<accession>A0A452GQV4</accession>
<evidence type="ECO:0000313" key="2">
    <source>
        <dbReference type="Proteomes" id="UP000291020"/>
    </source>
</evidence>
<organism evidence="1 2">
    <name type="scientific">Gopherus agassizii</name>
    <name type="common">Agassiz's desert tortoise</name>
    <dbReference type="NCBI Taxonomy" id="38772"/>
    <lineage>
        <taxon>Eukaryota</taxon>
        <taxon>Metazoa</taxon>
        <taxon>Chordata</taxon>
        <taxon>Craniata</taxon>
        <taxon>Vertebrata</taxon>
        <taxon>Euteleostomi</taxon>
        <taxon>Archelosauria</taxon>
        <taxon>Testudinata</taxon>
        <taxon>Testudines</taxon>
        <taxon>Cryptodira</taxon>
        <taxon>Durocryptodira</taxon>
        <taxon>Testudinoidea</taxon>
        <taxon>Testudinidae</taxon>
        <taxon>Gopherus</taxon>
    </lineage>
</organism>
<reference evidence="1" key="3">
    <citation type="submission" date="2025-09" db="UniProtKB">
        <authorList>
            <consortium name="Ensembl"/>
        </authorList>
    </citation>
    <scope>IDENTIFICATION</scope>
</reference>
<sequence>MKQALMEVMRMNRICRMVLVTCFGSFILVIFYFQSMLHPGRAPPGVNLCCGPGRSGRERGWGRRWQRASRWWAASGAQQLLLLPAPYP</sequence>
<dbReference type="Proteomes" id="UP000291020">
    <property type="component" value="Unassembled WGS sequence"/>
</dbReference>